<protein>
    <submittedName>
        <fullName evidence="1">Uncharacterized protein</fullName>
    </submittedName>
</protein>
<keyword evidence="2" id="KW-1185">Reference proteome</keyword>
<dbReference type="EMBL" id="JAMZIH010005946">
    <property type="protein sequence ID" value="KAJ1674461.1"/>
    <property type="molecule type" value="Genomic_DNA"/>
</dbReference>
<sequence>MNTKTKKKLRKLLRGLISHPSAYPFNRPVDPELDGCPTYYDVIKHPMDLSTMKAKLERNEYLTPQDFERDIRLMFENCFTFNPPNTLVYTMGQELENEFEAEWASPEYGFREEEVNQTIDESAATLSSAAGPAAGPESGHKQAAIKQEMEEEEEEEQQQLWPSPPPTMPQLASQMPVRHGIVEAEGERPSTDGEAVTRKRQRRKSRRESVPVSAPSVVEVPAADEPQPQPVAQEEGGQKKPSRSLKIRIKLRSAQQEDPASTEVPPSRPLSVAAEQESVIKEEEEEEEKEKESQGRAAAPSPALAAAESHQSQQAQPSNQLELTKCRRILRKLQTHPSALEFLHPVDPIKQGVPDYPKIVKHPMDLGTMDEKLASGQYANAQQFREDFEFVISNCKLFNPKGTIVYDMGLSLNSVFEKAWGKEFGAQPGQGGVSTPSSIATGGVSEPSHAVAVAVANNGLDAAESLASINNPPIAGASDEALELPMDPKMHKKVVMIVNKLMRNPHAGPFLHPVDPIALGVPTYFDIIKHPMDLGTIKKKLNAREYPTAAELISDVRLMFDNCFLFNPADDWVHQYGRKLEAQFNDLLRKEKWTWFLD</sequence>
<evidence type="ECO:0000313" key="2">
    <source>
        <dbReference type="Proteomes" id="UP001145114"/>
    </source>
</evidence>
<dbReference type="Proteomes" id="UP001145114">
    <property type="component" value="Unassembled WGS sequence"/>
</dbReference>
<accession>A0ACC1HFN9</accession>
<organism evidence="1 2">
    <name type="scientific">Spiromyces aspiralis</name>
    <dbReference type="NCBI Taxonomy" id="68401"/>
    <lineage>
        <taxon>Eukaryota</taxon>
        <taxon>Fungi</taxon>
        <taxon>Fungi incertae sedis</taxon>
        <taxon>Zoopagomycota</taxon>
        <taxon>Kickxellomycotina</taxon>
        <taxon>Kickxellomycetes</taxon>
        <taxon>Kickxellales</taxon>
        <taxon>Kickxellaceae</taxon>
        <taxon>Spiromyces</taxon>
    </lineage>
</organism>
<evidence type="ECO:0000313" key="1">
    <source>
        <dbReference type="EMBL" id="KAJ1674461.1"/>
    </source>
</evidence>
<gene>
    <name evidence="1" type="ORF">EV182_003230</name>
</gene>
<proteinExistence type="predicted"/>
<comment type="caution">
    <text evidence="1">The sequence shown here is derived from an EMBL/GenBank/DDBJ whole genome shotgun (WGS) entry which is preliminary data.</text>
</comment>
<name>A0ACC1HFN9_9FUNG</name>
<reference evidence="1" key="1">
    <citation type="submission" date="2022-06" db="EMBL/GenBank/DDBJ databases">
        <title>Phylogenomic reconstructions and comparative analyses of Kickxellomycotina fungi.</title>
        <authorList>
            <person name="Reynolds N.K."/>
            <person name="Stajich J.E."/>
            <person name="Barry K."/>
            <person name="Grigoriev I.V."/>
            <person name="Crous P."/>
            <person name="Smith M.E."/>
        </authorList>
    </citation>
    <scope>NUCLEOTIDE SEQUENCE</scope>
    <source>
        <strain evidence="1">RSA 2271</strain>
    </source>
</reference>